<gene>
    <name evidence="1" type="ORF">NCTC12123_01504</name>
</gene>
<reference evidence="1 2" key="1">
    <citation type="submission" date="2018-06" db="EMBL/GenBank/DDBJ databases">
        <authorList>
            <consortium name="Pathogen Informatics"/>
            <person name="Doyle S."/>
        </authorList>
    </citation>
    <scope>NUCLEOTIDE SEQUENCE [LARGE SCALE GENOMIC DNA]</scope>
    <source>
        <strain evidence="1 2">NCTC12123</strain>
    </source>
</reference>
<protein>
    <submittedName>
        <fullName evidence="1">Uncharacterized protein</fullName>
    </submittedName>
</protein>
<organism evidence="1 2">
    <name type="scientific">Enterobacter asburiae</name>
    <dbReference type="NCBI Taxonomy" id="61645"/>
    <lineage>
        <taxon>Bacteria</taxon>
        <taxon>Pseudomonadati</taxon>
        <taxon>Pseudomonadota</taxon>
        <taxon>Gammaproteobacteria</taxon>
        <taxon>Enterobacterales</taxon>
        <taxon>Enterobacteriaceae</taxon>
        <taxon>Enterobacter</taxon>
        <taxon>Enterobacter cloacae complex</taxon>
    </lineage>
</organism>
<accession>A0A376F7Z1</accession>
<evidence type="ECO:0000313" key="1">
    <source>
        <dbReference type="EMBL" id="STD19787.1"/>
    </source>
</evidence>
<dbReference type="EMBL" id="UFYI01000007">
    <property type="protein sequence ID" value="STD19787.1"/>
    <property type="molecule type" value="Genomic_DNA"/>
</dbReference>
<sequence>MARIVVDKYAGEALLKALSVPFVEVGNNLLNHLMQPKHGIARQANGAPLAFVFAPPR</sequence>
<name>A0A376F7Z1_ENTAS</name>
<evidence type="ECO:0000313" key="2">
    <source>
        <dbReference type="Proteomes" id="UP000255163"/>
    </source>
</evidence>
<dbReference type="AlphaFoldDB" id="A0A376F7Z1"/>
<proteinExistence type="predicted"/>
<dbReference type="Proteomes" id="UP000255163">
    <property type="component" value="Unassembled WGS sequence"/>
</dbReference>